<dbReference type="InterPro" id="IPR013783">
    <property type="entry name" value="Ig-like_fold"/>
</dbReference>
<dbReference type="GO" id="GO:0005789">
    <property type="term" value="C:endoplasmic reticulum membrane"/>
    <property type="evidence" value="ECO:0007669"/>
    <property type="project" value="InterPro"/>
</dbReference>
<dbReference type="InterPro" id="IPR008962">
    <property type="entry name" value="PapD-like_sf"/>
</dbReference>
<evidence type="ECO:0000256" key="5">
    <source>
        <dbReference type="ARBA" id="ARBA00023136"/>
    </source>
</evidence>
<dbReference type="AlphaFoldDB" id="A0AAW2H7J3"/>
<dbReference type="GO" id="GO:0090158">
    <property type="term" value="P:endoplasmic reticulum membrane organization"/>
    <property type="evidence" value="ECO:0007669"/>
    <property type="project" value="TreeGrafter"/>
</dbReference>
<keyword evidence="5" id="KW-0472">Membrane</keyword>
<dbReference type="InterPro" id="IPR000535">
    <property type="entry name" value="MSP_dom"/>
</dbReference>
<dbReference type="SUPFAM" id="SSF49354">
    <property type="entry name" value="PapD-like"/>
    <property type="match status" value="1"/>
</dbReference>
<accession>A0AAW2H7J3</accession>
<protein>
    <recommendedName>
        <fullName evidence="6">MSP domain-containing protein</fullName>
    </recommendedName>
</protein>
<evidence type="ECO:0000256" key="4">
    <source>
        <dbReference type="ARBA" id="ARBA00022989"/>
    </source>
</evidence>
<comment type="caution">
    <text evidence="7">The sequence shown here is derived from an EMBL/GenBank/DDBJ whole genome shotgun (WGS) entry which is preliminary data.</text>
</comment>
<dbReference type="InterPro" id="IPR016763">
    <property type="entry name" value="VAP"/>
</dbReference>
<keyword evidence="4" id="KW-1133">Transmembrane helix</keyword>
<dbReference type="GO" id="GO:0061817">
    <property type="term" value="P:endoplasmic reticulum-plasma membrane tethering"/>
    <property type="evidence" value="ECO:0007669"/>
    <property type="project" value="TreeGrafter"/>
</dbReference>
<reference evidence="7" key="1">
    <citation type="journal article" date="2024" name="Gigascience">
        <title>Chromosome-level genome of the poultry shaft louse Menopon gallinae provides insight into the host-switching and adaptive evolution of parasitic lice.</title>
        <authorList>
            <person name="Xu Y."/>
            <person name="Ma L."/>
            <person name="Liu S."/>
            <person name="Liang Y."/>
            <person name="Liu Q."/>
            <person name="He Z."/>
            <person name="Tian L."/>
            <person name="Duan Y."/>
            <person name="Cai W."/>
            <person name="Li H."/>
            <person name="Song F."/>
        </authorList>
    </citation>
    <scope>NUCLEOTIDE SEQUENCE</scope>
    <source>
        <strain evidence="7">Cailab_2023a</strain>
    </source>
</reference>
<evidence type="ECO:0000256" key="1">
    <source>
        <dbReference type="ARBA" id="ARBA00004211"/>
    </source>
</evidence>
<evidence type="ECO:0000256" key="3">
    <source>
        <dbReference type="ARBA" id="ARBA00022692"/>
    </source>
</evidence>
<proteinExistence type="inferred from homology"/>
<comment type="similarity">
    <text evidence="2">Belongs to the VAMP-associated protein (VAP) (TC 9.B.17) family.</text>
</comment>
<evidence type="ECO:0000256" key="2">
    <source>
        <dbReference type="ARBA" id="ARBA00008932"/>
    </source>
</evidence>
<evidence type="ECO:0000313" key="7">
    <source>
        <dbReference type="EMBL" id="KAL0265617.1"/>
    </source>
</evidence>
<dbReference type="EMBL" id="JARGDH010000006">
    <property type="protein sequence ID" value="KAL0265617.1"/>
    <property type="molecule type" value="Genomic_DNA"/>
</dbReference>
<gene>
    <name evidence="7" type="ORF">PYX00_011330</name>
</gene>
<dbReference type="Pfam" id="PF00635">
    <property type="entry name" value="Motile_Sperm"/>
    <property type="match status" value="1"/>
</dbReference>
<comment type="subcellular location">
    <subcellularLocation>
        <location evidence="1">Membrane</location>
        <topology evidence="1">Single-pass type IV membrane protein</topology>
    </subcellularLocation>
</comment>
<keyword evidence="3" id="KW-0812">Transmembrane</keyword>
<sequence>MEARRPKSGIRLPLAQQQIYILKNALPADTDVGAVVNEIEVLVRQAPPENLYQEIFAMLCPLLGDKTRQILGVLFMYKKKPCREGNYCTKGMRCIFLHDKDLPRSSDAETHTEKMKRKIILNDMKNNKRHTVRENREVIFNKVPIELAHEGVISDYASRYGDVYEVKRLNEGKYLIRFEDHRAAQSLVNSQDPVLDTPTITKFFNVMPLRQEESLDFLFCSQQEALNNMYKFCSNKELFSKLKYLCLKIQKRIEEAGPAVEKKACHCIGTWQAALLHVYVRCRKLNAKRKTPRMAEELFIDPESTVYINAKTRRGEITMHNNSVAGKAFKIKTTKPNDYTVRPNIGIIHPLQKAQVEILAQEHTTVSSEHKFLIEIYQFDWRKSMNEFKDFLKDAKQPPMVKKLLGIKIQEGGAYNRGMGLAPRKLKDYLEISCLLFLLLQFVQLCARLLL</sequence>
<dbReference type="Gene3D" id="2.60.40.10">
    <property type="entry name" value="Immunoglobulins"/>
    <property type="match status" value="1"/>
</dbReference>
<dbReference type="PANTHER" id="PTHR10809:SF6">
    <property type="entry name" value="AT11025P-RELATED"/>
    <property type="match status" value="1"/>
</dbReference>
<dbReference type="PANTHER" id="PTHR10809">
    <property type="entry name" value="VESICLE-ASSOCIATED MEMBRANE PROTEIN-ASSOCIATED PROTEIN"/>
    <property type="match status" value="1"/>
</dbReference>
<dbReference type="GO" id="GO:0005886">
    <property type="term" value="C:plasma membrane"/>
    <property type="evidence" value="ECO:0007669"/>
    <property type="project" value="TreeGrafter"/>
</dbReference>
<dbReference type="PROSITE" id="PS50202">
    <property type="entry name" value="MSP"/>
    <property type="match status" value="1"/>
</dbReference>
<organism evidence="7">
    <name type="scientific">Menopon gallinae</name>
    <name type="common">poultry shaft louse</name>
    <dbReference type="NCBI Taxonomy" id="328185"/>
    <lineage>
        <taxon>Eukaryota</taxon>
        <taxon>Metazoa</taxon>
        <taxon>Ecdysozoa</taxon>
        <taxon>Arthropoda</taxon>
        <taxon>Hexapoda</taxon>
        <taxon>Insecta</taxon>
        <taxon>Pterygota</taxon>
        <taxon>Neoptera</taxon>
        <taxon>Paraneoptera</taxon>
        <taxon>Psocodea</taxon>
        <taxon>Troctomorpha</taxon>
        <taxon>Phthiraptera</taxon>
        <taxon>Amblycera</taxon>
        <taxon>Menoponidae</taxon>
        <taxon>Menopon</taxon>
    </lineage>
</organism>
<evidence type="ECO:0000259" key="6">
    <source>
        <dbReference type="PROSITE" id="PS50202"/>
    </source>
</evidence>
<feature type="domain" description="MSP" evidence="6">
    <location>
        <begin position="297"/>
        <end position="410"/>
    </location>
</feature>
<name>A0AAW2H7J3_9NEOP</name>